<evidence type="ECO:0000313" key="2">
    <source>
        <dbReference type="EMBL" id="SDC26021.1"/>
    </source>
</evidence>
<evidence type="ECO:0000313" key="3">
    <source>
        <dbReference type="Proteomes" id="UP000199039"/>
    </source>
</evidence>
<evidence type="ECO:0008006" key="4">
    <source>
        <dbReference type="Google" id="ProtNLM"/>
    </source>
</evidence>
<sequence>MSPTRGERADLGRSVRDRVPLEQHSQYSAHGRADPVALLESQALSRVPELVPIRSGRMVSSPFAHYRGGALIMAADLARSPDSGLTVQLCGDAHLSNFGIYASPERRLVFDINDFDETYPGPFEWDVKRLATSLHVAGRANGFPTKTCRKMVRRSVRGYRETMRTFAHQGNLSVWYSHVDMEDLMSRIGRKLDSGRKKQIQAVVDKARTRDSVQALSKLTTLVDGRPRIISQPPLIVPVEELWGEEGAAQTYERLADLVQSYSRSLPRHRRHLLAQYELTQVARKVVGVGSVGTRAWILLFEGIDGSDPLFLQAKEAQTSVLAGYVPPNDITHEGERVVAGQQLMQASNDIFLGWDRALGPDGVERDFYVRQLRDGKASLPVEDMVADGMSFYGRVCGESLARAHARSGDRVAIAAYLGSSDRFDHAIADFAETYAEQNERDHAALYAAITSGRVIAQTGV</sequence>
<dbReference type="STRING" id="1814289.SAMN05216410_1502"/>
<dbReference type="Proteomes" id="UP000199039">
    <property type="component" value="Unassembled WGS sequence"/>
</dbReference>
<protein>
    <recommendedName>
        <fullName evidence="4">DUF2252 domain-containing protein</fullName>
    </recommendedName>
</protein>
<name>A0A1G6K5A6_9MICO</name>
<organism evidence="2 3">
    <name type="scientific">Sanguibacter gelidistatuariae</name>
    <dbReference type="NCBI Taxonomy" id="1814289"/>
    <lineage>
        <taxon>Bacteria</taxon>
        <taxon>Bacillati</taxon>
        <taxon>Actinomycetota</taxon>
        <taxon>Actinomycetes</taxon>
        <taxon>Micrococcales</taxon>
        <taxon>Sanguibacteraceae</taxon>
        <taxon>Sanguibacter</taxon>
    </lineage>
</organism>
<gene>
    <name evidence="2" type="ORF">SAMN05216410_1502</name>
</gene>
<dbReference type="PANTHER" id="PTHR39441:SF1">
    <property type="entry name" value="DUF2252 DOMAIN-CONTAINING PROTEIN"/>
    <property type="match status" value="1"/>
</dbReference>
<feature type="compositionally biased region" description="Basic and acidic residues" evidence="1">
    <location>
        <begin position="1"/>
        <end position="21"/>
    </location>
</feature>
<dbReference type="OrthoDB" id="1491115at2"/>
<dbReference type="EMBL" id="FMYH01000002">
    <property type="protein sequence ID" value="SDC26021.1"/>
    <property type="molecule type" value="Genomic_DNA"/>
</dbReference>
<reference evidence="2 3" key="1">
    <citation type="submission" date="2016-09" db="EMBL/GenBank/DDBJ databases">
        <authorList>
            <person name="Capua I."/>
            <person name="De Benedictis P."/>
            <person name="Joannis T."/>
            <person name="Lombin L.H."/>
            <person name="Cattoli G."/>
        </authorList>
    </citation>
    <scope>NUCLEOTIDE SEQUENCE [LARGE SCALE GENOMIC DNA]</scope>
    <source>
        <strain evidence="2 3">ISLP-3</strain>
    </source>
</reference>
<dbReference type="PANTHER" id="PTHR39441">
    <property type="entry name" value="DUF2252 DOMAIN-CONTAINING PROTEIN"/>
    <property type="match status" value="1"/>
</dbReference>
<feature type="region of interest" description="Disordered" evidence="1">
    <location>
        <begin position="1"/>
        <end position="29"/>
    </location>
</feature>
<dbReference type="RefSeq" id="WP_093182069.1">
    <property type="nucleotide sequence ID" value="NZ_FMYH01000002.1"/>
</dbReference>
<evidence type="ECO:0000256" key="1">
    <source>
        <dbReference type="SAM" id="MobiDB-lite"/>
    </source>
</evidence>
<dbReference type="AlphaFoldDB" id="A0A1G6K5A6"/>
<proteinExistence type="predicted"/>
<accession>A0A1G6K5A6</accession>
<dbReference type="Pfam" id="PF10009">
    <property type="entry name" value="DUF2252"/>
    <property type="match status" value="1"/>
</dbReference>
<dbReference type="InterPro" id="IPR018721">
    <property type="entry name" value="DUF2252"/>
</dbReference>
<keyword evidence="3" id="KW-1185">Reference proteome</keyword>